<protein>
    <submittedName>
        <fullName evidence="2">Uncharacterized protein</fullName>
    </submittedName>
</protein>
<sequence length="226" mass="26007">MSNQELGMQLHKLKGSVKALFDIVTNAATENNMREAENQLKGKMDGEEEKLQTCAVQAKPDSTQSYEKEFREALYNQTPEDGTPLYLEPKSQDKIWESQRIDANLRFSQIYPGNSEGDPESSSPANLINAITTMAKEAEKKDQAQVLPDDNQEQVKEKESNQQKDYNIKRIIRVHELDQCFKGTFGYWLANPKEPILVDMGKVIHRWNISEKYQSSEDIQFVDLMW</sequence>
<proteinExistence type="predicted"/>
<organism evidence="1 2">
    <name type="scientific">Romanomermis culicivorax</name>
    <name type="common">Nematode worm</name>
    <dbReference type="NCBI Taxonomy" id="13658"/>
    <lineage>
        <taxon>Eukaryota</taxon>
        <taxon>Metazoa</taxon>
        <taxon>Ecdysozoa</taxon>
        <taxon>Nematoda</taxon>
        <taxon>Enoplea</taxon>
        <taxon>Dorylaimia</taxon>
        <taxon>Mermithida</taxon>
        <taxon>Mermithoidea</taxon>
        <taxon>Mermithidae</taxon>
        <taxon>Romanomermis</taxon>
    </lineage>
</organism>
<accession>A0A915I696</accession>
<reference evidence="2" key="1">
    <citation type="submission" date="2022-11" db="UniProtKB">
        <authorList>
            <consortium name="WormBaseParasite"/>
        </authorList>
    </citation>
    <scope>IDENTIFICATION</scope>
</reference>
<evidence type="ECO:0000313" key="1">
    <source>
        <dbReference type="Proteomes" id="UP000887565"/>
    </source>
</evidence>
<evidence type="ECO:0000313" key="2">
    <source>
        <dbReference type="WBParaSite" id="nRc.2.0.1.t09385-RA"/>
    </source>
</evidence>
<dbReference type="AlphaFoldDB" id="A0A915I696"/>
<dbReference type="Proteomes" id="UP000887565">
    <property type="component" value="Unplaced"/>
</dbReference>
<name>A0A915I696_ROMCU</name>
<dbReference type="WBParaSite" id="nRc.2.0.1.t09385-RA">
    <property type="protein sequence ID" value="nRc.2.0.1.t09385-RA"/>
    <property type="gene ID" value="nRc.2.0.1.g09385"/>
</dbReference>
<keyword evidence="1" id="KW-1185">Reference proteome</keyword>